<comment type="caution">
    <text evidence="2">The sequence shown here is derived from an EMBL/GenBank/DDBJ whole genome shotgun (WGS) entry which is preliminary data.</text>
</comment>
<accession>A0A834HN57</accession>
<gene>
    <name evidence="2" type="ORF">GWI33_003782</name>
</gene>
<feature type="region of interest" description="Disordered" evidence="1">
    <location>
        <begin position="1"/>
        <end position="97"/>
    </location>
</feature>
<name>A0A834HN57_RHYFE</name>
<dbReference type="AlphaFoldDB" id="A0A834HN57"/>
<evidence type="ECO:0000313" key="3">
    <source>
        <dbReference type="Proteomes" id="UP000625711"/>
    </source>
</evidence>
<feature type="compositionally biased region" description="Basic and acidic residues" evidence="1">
    <location>
        <begin position="10"/>
        <end position="23"/>
    </location>
</feature>
<dbReference type="EMBL" id="JAACXV010023531">
    <property type="protein sequence ID" value="KAF7262971.1"/>
    <property type="molecule type" value="Genomic_DNA"/>
</dbReference>
<protein>
    <submittedName>
        <fullName evidence="2">Uncharacterized protein</fullName>
    </submittedName>
</protein>
<reference evidence="2" key="1">
    <citation type="submission" date="2020-08" db="EMBL/GenBank/DDBJ databases">
        <title>Genome sequencing and assembly of the red palm weevil Rhynchophorus ferrugineus.</title>
        <authorList>
            <person name="Dias G.B."/>
            <person name="Bergman C.M."/>
            <person name="Manee M."/>
        </authorList>
    </citation>
    <scope>NUCLEOTIDE SEQUENCE</scope>
    <source>
        <strain evidence="2">AA-2017</strain>
        <tissue evidence="2">Whole larva</tissue>
    </source>
</reference>
<dbReference type="Proteomes" id="UP000625711">
    <property type="component" value="Unassembled WGS sequence"/>
</dbReference>
<feature type="compositionally biased region" description="Basic and acidic residues" evidence="1">
    <location>
        <begin position="33"/>
        <end position="46"/>
    </location>
</feature>
<evidence type="ECO:0000313" key="2">
    <source>
        <dbReference type="EMBL" id="KAF7262971.1"/>
    </source>
</evidence>
<feature type="compositionally biased region" description="Low complexity" evidence="1">
    <location>
        <begin position="83"/>
        <end position="97"/>
    </location>
</feature>
<feature type="compositionally biased region" description="Basic and acidic residues" evidence="1">
    <location>
        <begin position="57"/>
        <end position="69"/>
    </location>
</feature>
<organism evidence="2 3">
    <name type="scientific">Rhynchophorus ferrugineus</name>
    <name type="common">Red palm weevil</name>
    <name type="synonym">Curculio ferrugineus</name>
    <dbReference type="NCBI Taxonomy" id="354439"/>
    <lineage>
        <taxon>Eukaryota</taxon>
        <taxon>Metazoa</taxon>
        <taxon>Ecdysozoa</taxon>
        <taxon>Arthropoda</taxon>
        <taxon>Hexapoda</taxon>
        <taxon>Insecta</taxon>
        <taxon>Pterygota</taxon>
        <taxon>Neoptera</taxon>
        <taxon>Endopterygota</taxon>
        <taxon>Coleoptera</taxon>
        <taxon>Polyphaga</taxon>
        <taxon>Cucujiformia</taxon>
        <taxon>Curculionidae</taxon>
        <taxon>Dryophthorinae</taxon>
        <taxon>Rhynchophorus</taxon>
    </lineage>
</organism>
<keyword evidence="3" id="KW-1185">Reference proteome</keyword>
<proteinExistence type="predicted"/>
<evidence type="ECO:0000256" key="1">
    <source>
        <dbReference type="SAM" id="MobiDB-lite"/>
    </source>
</evidence>
<sequence>MVFPSNGAKAAERQMRPTTETEKKKKKKKKQREKNQRGWGSEREAGGPRGTHRSRSIKNEGSRPGPETRRRPKKQWSIGARLRQVAARAATGPAGRG</sequence>